<keyword evidence="3" id="KW-1003">Cell membrane</keyword>
<reference evidence="10 11" key="1">
    <citation type="submission" date="2019-07" db="EMBL/GenBank/DDBJ databases">
        <title>Diversity of Bacteria from Kongsfjorden, Arctic.</title>
        <authorList>
            <person name="Yu Y."/>
        </authorList>
    </citation>
    <scope>NUCLEOTIDE SEQUENCE [LARGE SCALE GENOMIC DNA]</scope>
    <source>
        <strain evidence="10 11">SM1928</strain>
    </source>
</reference>
<sequence length="212" mass="22432">MEHLSVVAQGVSMTLLLTLSSLLFGAIGGIPLVLARRSRLALVRFTARALIELLRGIPPLAWLFIIYFGVGTGVIELSSFAAAVIGFGLVSSAYMAEIYRGGLTAIHDGQWEASDALGLSHAATLVTIIGPQVLRVSIPAAATFAIGLLKDSSVASVIGVQDTIYWASHESTVTGDAIVPFLWAAGLYVAMTIPCAWATRLLDAKLRKRVAR</sequence>
<evidence type="ECO:0000256" key="5">
    <source>
        <dbReference type="ARBA" id="ARBA00022970"/>
    </source>
</evidence>
<evidence type="ECO:0000256" key="8">
    <source>
        <dbReference type="RuleBase" id="RU363032"/>
    </source>
</evidence>
<dbReference type="GO" id="GO:0022857">
    <property type="term" value="F:transmembrane transporter activity"/>
    <property type="evidence" value="ECO:0007669"/>
    <property type="project" value="InterPro"/>
</dbReference>
<evidence type="ECO:0000256" key="2">
    <source>
        <dbReference type="ARBA" id="ARBA00022448"/>
    </source>
</evidence>
<keyword evidence="7 8" id="KW-0472">Membrane</keyword>
<dbReference type="OrthoDB" id="92598at2"/>
<evidence type="ECO:0000256" key="4">
    <source>
        <dbReference type="ARBA" id="ARBA00022692"/>
    </source>
</evidence>
<evidence type="ECO:0000256" key="3">
    <source>
        <dbReference type="ARBA" id="ARBA00022475"/>
    </source>
</evidence>
<dbReference type="InterPro" id="IPR010065">
    <property type="entry name" value="AA_ABC_transptr_permease_3TM"/>
</dbReference>
<evidence type="ECO:0000313" key="10">
    <source>
        <dbReference type="EMBL" id="TVU63876.1"/>
    </source>
</evidence>
<comment type="caution">
    <text evidence="10">The sequence shown here is derived from an EMBL/GenBank/DDBJ whole genome shotgun (WGS) entry which is preliminary data.</text>
</comment>
<evidence type="ECO:0000259" key="9">
    <source>
        <dbReference type="PROSITE" id="PS50928"/>
    </source>
</evidence>
<keyword evidence="6 8" id="KW-1133">Transmembrane helix</keyword>
<feature type="transmembrane region" description="Helical" evidence="8">
    <location>
        <begin position="12"/>
        <end position="34"/>
    </location>
</feature>
<evidence type="ECO:0000313" key="11">
    <source>
        <dbReference type="Proteomes" id="UP000316500"/>
    </source>
</evidence>
<dbReference type="InterPro" id="IPR000515">
    <property type="entry name" value="MetI-like"/>
</dbReference>
<dbReference type="Gene3D" id="1.10.3720.10">
    <property type="entry name" value="MetI-like"/>
    <property type="match status" value="1"/>
</dbReference>
<dbReference type="SUPFAM" id="SSF161098">
    <property type="entry name" value="MetI-like"/>
    <property type="match status" value="1"/>
</dbReference>
<dbReference type="InterPro" id="IPR043429">
    <property type="entry name" value="ArtM/GltK/GlnP/TcyL/YhdX-like"/>
</dbReference>
<proteinExistence type="inferred from homology"/>
<dbReference type="GO" id="GO:0006865">
    <property type="term" value="P:amino acid transport"/>
    <property type="evidence" value="ECO:0007669"/>
    <property type="project" value="UniProtKB-KW"/>
</dbReference>
<dbReference type="NCBIfam" id="TIGR01726">
    <property type="entry name" value="HEQRo_perm_3TM"/>
    <property type="match status" value="1"/>
</dbReference>
<dbReference type="PANTHER" id="PTHR30614:SF0">
    <property type="entry name" value="L-CYSTINE TRANSPORT SYSTEM PERMEASE PROTEIN TCYL"/>
    <property type="match status" value="1"/>
</dbReference>
<accession>A0A558H428</accession>
<dbReference type="AlphaFoldDB" id="A0A558H428"/>
<dbReference type="PROSITE" id="PS50928">
    <property type="entry name" value="ABC_TM1"/>
    <property type="match status" value="1"/>
</dbReference>
<keyword evidence="2 8" id="KW-0813">Transport</keyword>
<evidence type="ECO:0000256" key="1">
    <source>
        <dbReference type="ARBA" id="ARBA00004651"/>
    </source>
</evidence>
<comment type="subcellular location">
    <subcellularLocation>
        <location evidence="1 8">Cell membrane</location>
        <topology evidence="1 8">Multi-pass membrane protein</topology>
    </subcellularLocation>
</comment>
<evidence type="ECO:0000256" key="6">
    <source>
        <dbReference type="ARBA" id="ARBA00022989"/>
    </source>
</evidence>
<feature type="transmembrane region" description="Helical" evidence="8">
    <location>
        <begin position="60"/>
        <end position="90"/>
    </location>
</feature>
<feature type="domain" description="ABC transmembrane type-1" evidence="9">
    <location>
        <begin position="11"/>
        <end position="191"/>
    </location>
</feature>
<protein>
    <submittedName>
        <fullName evidence="10">Amino acid ABC transporter permease</fullName>
    </submittedName>
</protein>
<organism evidence="10 11">
    <name type="scientific">Paenarthrobacter nitroguajacolicus</name>
    <name type="common">Arthrobacter nitroguajacolicus</name>
    <dbReference type="NCBI Taxonomy" id="211146"/>
    <lineage>
        <taxon>Bacteria</taxon>
        <taxon>Bacillati</taxon>
        <taxon>Actinomycetota</taxon>
        <taxon>Actinomycetes</taxon>
        <taxon>Micrococcales</taxon>
        <taxon>Micrococcaceae</taxon>
        <taxon>Paenarthrobacter</taxon>
    </lineage>
</organism>
<name>A0A558H428_PAENT</name>
<dbReference type="Proteomes" id="UP000316500">
    <property type="component" value="Unassembled WGS sequence"/>
</dbReference>
<keyword evidence="5" id="KW-0029">Amino-acid transport</keyword>
<dbReference type="CDD" id="cd06261">
    <property type="entry name" value="TM_PBP2"/>
    <property type="match status" value="1"/>
</dbReference>
<feature type="transmembrane region" description="Helical" evidence="8">
    <location>
        <begin position="181"/>
        <end position="202"/>
    </location>
</feature>
<dbReference type="PANTHER" id="PTHR30614">
    <property type="entry name" value="MEMBRANE COMPONENT OF AMINO ACID ABC TRANSPORTER"/>
    <property type="match status" value="1"/>
</dbReference>
<dbReference type="InterPro" id="IPR035906">
    <property type="entry name" value="MetI-like_sf"/>
</dbReference>
<dbReference type="GO" id="GO:0043190">
    <property type="term" value="C:ATP-binding cassette (ABC) transporter complex"/>
    <property type="evidence" value="ECO:0007669"/>
    <property type="project" value="InterPro"/>
</dbReference>
<evidence type="ECO:0000256" key="7">
    <source>
        <dbReference type="ARBA" id="ARBA00023136"/>
    </source>
</evidence>
<dbReference type="EMBL" id="VNFK01000005">
    <property type="protein sequence ID" value="TVU63876.1"/>
    <property type="molecule type" value="Genomic_DNA"/>
</dbReference>
<gene>
    <name evidence="10" type="ORF">FQP90_07720</name>
</gene>
<dbReference type="Pfam" id="PF00528">
    <property type="entry name" value="BPD_transp_1"/>
    <property type="match status" value="1"/>
</dbReference>
<keyword evidence="4 8" id="KW-0812">Transmembrane</keyword>
<comment type="similarity">
    <text evidence="8">Belongs to the binding-protein-dependent transport system permease family.</text>
</comment>
<dbReference type="RefSeq" id="WP_144649155.1">
    <property type="nucleotide sequence ID" value="NZ_VNFK01000005.1"/>
</dbReference>